<evidence type="ECO:0000256" key="11">
    <source>
        <dbReference type="ARBA" id="ARBA00023180"/>
    </source>
</evidence>
<keyword evidence="7" id="KW-0677">Repeat</keyword>
<gene>
    <name evidence="14" type="ORF">SLEP1_g43690</name>
</gene>
<dbReference type="InterPro" id="IPR032675">
    <property type="entry name" value="LRR_dom_sf"/>
</dbReference>
<reference evidence="14 15" key="1">
    <citation type="journal article" date="2021" name="Commun. Biol.">
        <title>The genome of Shorea leprosula (Dipterocarpaceae) highlights the ecological relevance of drought in aseasonal tropical rainforests.</title>
        <authorList>
            <person name="Ng K.K.S."/>
            <person name="Kobayashi M.J."/>
            <person name="Fawcett J.A."/>
            <person name="Hatakeyama M."/>
            <person name="Paape T."/>
            <person name="Ng C.H."/>
            <person name="Ang C.C."/>
            <person name="Tnah L.H."/>
            <person name="Lee C.T."/>
            <person name="Nishiyama T."/>
            <person name="Sese J."/>
            <person name="O'Brien M.J."/>
            <person name="Copetti D."/>
            <person name="Mohd Noor M.I."/>
            <person name="Ong R.C."/>
            <person name="Putra M."/>
            <person name="Sireger I.Z."/>
            <person name="Indrioko S."/>
            <person name="Kosugi Y."/>
            <person name="Izuno A."/>
            <person name="Isagi Y."/>
            <person name="Lee S.L."/>
            <person name="Shimizu K.K."/>
        </authorList>
    </citation>
    <scope>NUCLEOTIDE SEQUENCE [LARGE SCALE GENOMIC DNA]</scope>
    <source>
        <strain evidence="14">214</strain>
    </source>
</reference>
<comment type="similarity">
    <text evidence="2">Belongs to the RLP family.</text>
</comment>
<keyword evidence="5 12" id="KW-0812">Transmembrane</keyword>
<dbReference type="InterPro" id="IPR013210">
    <property type="entry name" value="LRR_N_plant-typ"/>
</dbReference>
<keyword evidence="6" id="KW-0732">Signal</keyword>
<comment type="caution">
    <text evidence="14">The sequence shown here is derived from an EMBL/GenBank/DDBJ whole genome shotgun (WGS) entry which is preliminary data.</text>
</comment>
<keyword evidence="9 12" id="KW-0472">Membrane</keyword>
<evidence type="ECO:0000256" key="12">
    <source>
        <dbReference type="SAM" id="Phobius"/>
    </source>
</evidence>
<feature type="transmembrane region" description="Helical" evidence="12">
    <location>
        <begin position="484"/>
        <end position="511"/>
    </location>
</feature>
<keyword evidence="10" id="KW-0675">Receptor</keyword>
<comment type="subcellular location">
    <subcellularLocation>
        <location evidence="1">Cell membrane</location>
        <topology evidence="1">Single-pass type I membrane protein</topology>
    </subcellularLocation>
</comment>
<evidence type="ECO:0000313" key="14">
    <source>
        <dbReference type="EMBL" id="GKV35426.1"/>
    </source>
</evidence>
<dbReference type="PROSITE" id="PS51450">
    <property type="entry name" value="LRR"/>
    <property type="match status" value="1"/>
</dbReference>
<dbReference type="FunFam" id="3.80.10.10:FF:000129">
    <property type="entry name" value="Leucine-rich repeat receptor-like kinase"/>
    <property type="match status" value="1"/>
</dbReference>
<organism evidence="14 15">
    <name type="scientific">Rubroshorea leprosula</name>
    <dbReference type="NCBI Taxonomy" id="152421"/>
    <lineage>
        <taxon>Eukaryota</taxon>
        <taxon>Viridiplantae</taxon>
        <taxon>Streptophyta</taxon>
        <taxon>Embryophyta</taxon>
        <taxon>Tracheophyta</taxon>
        <taxon>Spermatophyta</taxon>
        <taxon>Magnoliopsida</taxon>
        <taxon>eudicotyledons</taxon>
        <taxon>Gunneridae</taxon>
        <taxon>Pentapetalae</taxon>
        <taxon>rosids</taxon>
        <taxon>malvids</taxon>
        <taxon>Malvales</taxon>
        <taxon>Dipterocarpaceae</taxon>
        <taxon>Rubroshorea</taxon>
    </lineage>
</organism>
<keyword evidence="11" id="KW-0325">Glycoprotein</keyword>
<evidence type="ECO:0000256" key="9">
    <source>
        <dbReference type="ARBA" id="ARBA00023136"/>
    </source>
</evidence>
<evidence type="ECO:0000256" key="6">
    <source>
        <dbReference type="ARBA" id="ARBA00022729"/>
    </source>
</evidence>
<dbReference type="PANTHER" id="PTHR48052">
    <property type="entry name" value="UNNAMED PRODUCT"/>
    <property type="match status" value="1"/>
</dbReference>
<dbReference type="EMBL" id="BPVZ01000110">
    <property type="protein sequence ID" value="GKV35426.1"/>
    <property type="molecule type" value="Genomic_DNA"/>
</dbReference>
<evidence type="ECO:0000256" key="7">
    <source>
        <dbReference type="ARBA" id="ARBA00022737"/>
    </source>
</evidence>
<dbReference type="PANTHER" id="PTHR48052:SF70">
    <property type="entry name" value="PHYTOSULFOKINE RECEPTOR 1-LIKE"/>
    <property type="match status" value="1"/>
</dbReference>
<dbReference type="Gene3D" id="3.80.10.10">
    <property type="entry name" value="Ribonuclease Inhibitor"/>
    <property type="match status" value="4"/>
</dbReference>
<dbReference type="InterPro" id="IPR001611">
    <property type="entry name" value="Leu-rich_rpt"/>
</dbReference>
<dbReference type="Proteomes" id="UP001054252">
    <property type="component" value="Unassembled WGS sequence"/>
</dbReference>
<name>A0AAV5LEV6_9ROSI</name>
<evidence type="ECO:0000313" key="15">
    <source>
        <dbReference type="Proteomes" id="UP001054252"/>
    </source>
</evidence>
<dbReference type="Pfam" id="PF08263">
    <property type="entry name" value="LRRNT_2"/>
    <property type="match status" value="1"/>
</dbReference>
<evidence type="ECO:0000256" key="1">
    <source>
        <dbReference type="ARBA" id="ARBA00004251"/>
    </source>
</evidence>
<dbReference type="AlphaFoldDB" id="A0AAV5LEV6"/>
<keyword evidence="8 12" id="KW-1133">Transmembrane helix</keyword>
<feature type="domain" description="Leucine-rich repeat-containing N-terminal plant-type" evidence="13">
    <location>
        <begin position="75"/>
        <end position="111"/>
    </location>
</feature>
<evidence type="ECO:0000256" key="8">
    <source>
        <dbReference type="ARBA" id="ARBA00022989"/>
    </source>
</evidence>
<dbReference type="GO" id="GO:0005886">
    <property type="term" value="C:plasma membrane"/>
    <property type="evidence" value="ECO:0007669"/>
    <property type="project" value="UniProtKB-SubCell"/>
</dbReference>
<evidence type="ECO:0000256" key="4">
    <source>
        <dbReference type="ARBA" id="ARBA00022614"/>
    </source>
</evidence>
<evidence type="ECO:0000256" key="2">
    <source>
        <dbReference type="ARBA" id="ARBA00009592"/>
    </source>
</evidence>
<dbReference type="Pfam" id="PF00560">
    <property type="entry name" value="LRR_1"/>
    <property type="match status" value="5"/>
</dbReference>
<evidence type="ECO:0000259" key="13">
    <source>
        <dbReference type="Pfam" id="PF08263"/>
    </source>
</evidence>
<proteinExistence type="inferred from homology"/>
<keyword evidence="3" id="KW-1003">Cell membrane</keyword>
<sequence>MQDILELKKNGDENELKIGKRVQEQTNLFQLDLLLFYLPSTCFSFHGLPGSLFRFLLVFSIQISILRSQEVSCNSNDLMALKGFSSCLESNITSWNISSSDCCTWTGVTCDNSTVTSKRVISLELGGEKLTGTICESLASLDQLRILNLSHDSLRGSLTTKLFQMQNLKVLNLSGNYFVGPIPANTDLPSILNLNISKNSFSGTVDGNLCNFFPHIKHLDFSYNRFPGEVPAALGNCTSLQHLFLNRNNFTSNLPKSLFQLQHLNELSLMYFWEACLRGPINVNCSAMARLISLHLGLNNLHGPIPESLSSCPSLSVLNLGHNNLTALQILQNCRNLTILLLSENFQGEEMPDNVNLQFRNLSSLDVSTNHLGGNIPPWFNKFSYLFYVDLSNNSFSGKIPEGLPDLRGLIDMNISLEVPSASHSTELGQTVQHRREIPTGGQVMTFPSSSFEGNKGLCGRSLTPCQPARGPLMHPQQDEQMTVFGLQFGFGAVTGFVLTVAHCFMSGWVFPKES</sequence>
<evidence type="ECO:0000256" key="10">
    <source>
        <dbReference type="ARBA" id="ARBA00023170"/>
    </source>
</evidence>
<evidence type="ECO:0000256" key="5">
    <source>
        <dbReference type="ARBA" id="ARBA00022692"/>
    </source>
</evidence>
<protein>
    <recommendedName>
        <fullName evidence="13">Leucine-rich repeat-containing N-terminal plant-type domain-containing protein</fullName>
    </recommendedName>
</protein>
<dbReference type="SUPFAM" id="SSF52058">
    <property type="entry name" value="L domain-like"/>
    <property type="match status" value="1"/>
</dbReference>
<keyword evidence="15" id="KW-1185">Reference proteome</keyword>
<evidence type="ECO:0000256" key="3">
    <source>
        <dbReference type="ARBA" id="ARBA00022475"/>
    </source>
</evidence>
<keyword evidence="4" id="KW-0433">Leucine-rich repeat</keyword>
<accession>A0AAV5LEV6</accession>